<dbReference type="AlphaFoldDB" id="A0A7X6LW63"/>
<dbReference type="RefSeq" id="WP_157171308.1">
    <property type="nucleotide sequence ID" value="NZ_CAWPHS010000045.1"/>
</dbReference>
<organism evidence="2 3">
    <name type="scientific">Nocardia veterana</name>
    <dbReference type="NCBI Taxonomy" id="132249"/>
    <lineage>
        <taxon>Bacteria</taxon>
        <taxon>Bacillati</taxon>
        <taxon>Actinomycetota</taxon>
        <taxon>Actinomycetes</taxon>
        <taxon>Mycobacteriales</taxon>
        <taxon>Nocardiaceae</taxon>
        <taxon>Nocardia</taxon>
    </lineage>
</organism>
<accession>A0A7X6LW63</accession>
<feature type="compositionally biased region" description="Polar residues" evidence="1">
    <location>
        <begin position="228"/>
        <end position="244"/>
    </location>
</feature>
<name>A0A7X6LW63_9NOCA</name>
<sequence length="374" mass="39521">MALALLVAPVAGCASRPSSGPKADDRDLTTNRDLSGACGANRTYFPKAPAYAGSAPHPIVAFVTSDLGSIDEVSTTEWDSDRPLQWSRVEPARYQLIACLGKGEAGEYLTTCTFDDGETVPLHRGRYEVTVYEAATGKKVGSEQLRGSAGDHNPCPFLTYVRRDNPKLYTEPGYDEFRTVLGKYVDRAVAAAPGSTTGAGKPGLVSDISGLCDALAADIPETAEQLPLNRTGSGGNSQQCTWGSDSYDRNNPAPPPRLRVSVTAHGGVGSTGSAVEAAQREYESDRQFLAKDGAPQPVPGLGDQAALANRDADLVVAGGPHAGRYPGRETKIIVLARNVTIEITWGGPAAQFPTERTEPEATELARRIIARLPG</sequence>
<proteinExistence type="predicted"/>
<feature type="region of interest" description="Disordered" evidence="1">
    <location>
        <begin position="226"/>
        <end position="254"/>
    </location>
</feature>
<feature type="region of interest" description="Disordered" evidence="1">
    <location>
        <begin position="12"/>
        <end position="32"/>
    </location>
</feature>
<dbReference type="Proteomes" id="UP000523447">
    <property type="component" value="Unassembled WGS sequence"/>
</dbReference>
<keyword evidence="3" id="KW-1185">Reference proteome</keyword>
<evidence type="ECO:0000256" key="1">
    <source>
        <dbReference type="SAM" id="MobiDB-lite"/>
    </source>
</evidence>
<evidence type="ECO:0000313" key="3">
    <source>
        <dbReference type="Proteomes" id="UP000523447"/>
    </source>
</evidence>
<protein>
    <submittedName>
        <fullName evidence="2">Uncharacterized protein</fullName>
    </submittedName>
</protein>
<dbReference type="EMBL" id="JAAXPE010000005">
    <property type="protein sequence ID" value="NKY85607.1"/>
    <property type="molecule type" value="Genomic_DNA"/>
</dbReference>
<comment type="caution">
    <text evidence="2">The sequence shown here is derived from an EMBL/GenBank/DDBJ whole genome shotgun (WGS) entry which is preliminary data.</text>
</comment>
<evidence type="ECO:0000313" key="2">
    <source>
        <dbReference type="EMBL" id="NKY85607.1"/>
    </source>
</evidence>
<gene>
    <name evidence="2" type="ORF">HGA07_08210</name>
</gene>
<reference evidence="2 3" key="1">
    <citation type="submission" date="2020-04" db="EMBL/GenBank/DDBJ databases">
        <title>MicrobeNet Type strains.</title>
        <authorList>
            <person name="Nicholson A.C."/>
        </authorList>
    </citation>
    <scope>NUCLEOTIDE SEQUENCE [LARGE SCALE GENOMIC DNA]</scope>
    <source>
        <strain evidence="2 3">DSM 44445</strain>
    </source>
</reference>